<comment type="subunit">
    <text evidence="2">Homodimer.</text>
</comment>
<dbReference type="PRINTS" id="PR01041">
    <property type="entry name" value="TRNASYNTHMET"/>
</dbReference>
<evidence type="ECO:0000256" key="3">
    <source>
        <dbReference type="ARBA" id="ARBA00012838"/>
    </source>
</evidence>
<dbReference type="InterPro" id="IPR012340">
    <property type="entry name" value="NA-bd_OB-fold"/>
</dbReference>
<dbReference type="InterPro" id="IPR014758">
    <property type="entry name" value="Met-tRNA_synth"/>
</dbReference>
<evidence type="ECO:0000256" key="2">
    <source>
        <dbReference type="ARBA" id="ARBA00011738"/>
    </source>
</evidence>
<dbReference type="InterPro" id="IPR009080">
    <property type="entry name" value="tRNAsynth_Ia_anticodon-bd"/>
</dbReference>
<evidence type="ECO:0000313" key="18">
    <source>
        <dbReference type="Proteomes" id="UP000070155"/>
    </source>
</evidence>
<dbReference type="EC" id="6.1.1.10" evidence="3"/>
<organism evidence="17 18">
    <name type="scientific">candidate division MSBL1 archaeon SCGC-AAA259I07</name>
    <dbReference type="NCBI Taxonomy" id="1698266"/>
    <lineage>
        <taxon>Archaea</taxon>
        <taxon>Methanobacteriati</taxon>
        <taxon>Methanobacteriota</taxon>
        <taxon>candidate division MSBL1</taxon>
    </lineage>
</organism>
<dbReference type="Gene3D" id="2.40.50.140">
    <property type="entry name" value="Nucleic acid-binding proteins"/>
    <property type="match status" value="1"/>
</dbReference>
<dbReference type="Pfam" id="PF09334">
    <property type="entry name" value="tRNA-synt_1g"/>
    <property type="match status" value="2"/>
</dbReference>
<dbReference type="CDD" id="cd02800">
    <property type="entry name" value="tRNA_bind_EcMetRS_like"/>
    <property type="match status" value="1"/>
</dbReference>
<dbReference type="PANTHER" id="PTHR43326:SF1">
    <property type="entry name" value="METHIONINE--TRNA LIGASE, MITOCHONDRIAL"/>
    <property type="match status" value="1"/>
</dbReference>
<keyword evidence="18" id="KW-1185">Reference proteome</keyword>
<keyword evidence="9 14" id="KW-0694">RNA-binding</keyword>
<dbReference type="GO" id="GO:0005737">
    <property type="term" value="C:cytoplasm"/>
    <property type="evidence" value="ECO:0007669"/>
    <property type="project" value="UniProtKB-SubCell"/>
</dbReference>
<sequence>MVESFYVTTPIYYVNDKPHIGHAYTTIIADILARYNRLRGKKVLFLTGTDEHGEKIKRAAEEAGREPQEFVDELVPAFKKAWEAINISYDQFIRTTDQNHEGTVKRLVKSIFENDDIYEGKYEGWYCVPCETFWPERKLSDGNCPECGRPVEKRSHESYFFKLSKFENEILEHYEKNFDFVIPESRRNEMINRIGEGLEDLSITRRDLDWAVDFPVDESHGIYVWVDALTNYISALGYPSEKFEEFWPADFHVIGKDITWFHAVIWPALLLSSDLELPKQILVNGFWTRRGEKMSKSKGNVVDPIEMSEKYSSDAFRYFLIRQKTIGEDGDFSEMDLITRYNNELADTVGNFVHRIVTFIHSNFDGKVPEGEIDSQFFDNIFAKIDEINDCMSSADINRALETIVSLARDGNEYFQKCEPWKADEKQASDCLYNCANLVDSLAILLYPFIPDSSEKIFEMLDMELGKIEDAKDLRLKPGHEIKKPEILFEKIEETEREVREPMISFEDFKEMDIRIGEIKKVEDIESADNLYKLEIDVGGETKQSVAGMKGYYSSEDLEGRKVPVLVNLEPSELMGVKSECMILAVDVDGEPILIEPEKEVAAGSKVR</sequence>
<dbReference type="SUPFAM" id="SSF50249">
    <property type="entry name" value="Nucleic acid-binding proteins"/>
    <property type="match status" value="1"/>
</dbReference>
<dbReference type="GO" id="GO:0006431">
    <property type="term" value="P:methionyl-tRNA aminoacylation"/>
    <property type="evidence" value="ECO:0007669"/>
    <property type="project" value="InterPro"/>
</dbReference>
<dbReference type="GO" id="GO:0004825">
    <property type="term" value="F:methionine-tRNA ligase activity"/>
    <property type="evidence" value="ECO:0007669"/>
    <property type="project" value="UniProtKB-EC"/>
</dbReference>
<feature type="domain" description="TRNA-binding" evidence="16">
    <location>
        <begin position="508"/>
        <end position="608"/>
    </location>
</feature>
<evidence type="ECO:0000256" key="14">
    <source>
        <dbReference type="PROSITE-ProRule" id="PRU00209"/>
    </source>
</evidence>
<evidence type="ECO:0000256" key="8">
    <source>
        <dbReference type="ARBA" id="ARBA00022840"/>
    </source>
</evidence>
<gene>
    <name evidence="17" type="ORF">AKJ36_02585</name>
</gene>
<comment type="caution">
    <text evidence="17">The sequence shown here is derived from an EMBL/GenBank/DDBJ whole genome shotgun (WGS) entry which is preliminary data.</text>
</comment>
<evidence type="ECO:0000259" key="16">
    <source>
        <dbReference type="PROSITE" id="PS50886"/>
    </source>
</evidence>
<dbReference type="SUPFAM" id="SSF47323">
    <property type="entry name" value="Anticodon-binding domain of a subclass of class I aminoacyl-tRNA synthetases"/>
    <property type="match status" value="1"/>
</dbReference>
<evidence type="ECO:0000256" key="15">
    <source>
        <dbReference type="RuleBase" id="RU363039"/>
    </source>
</evidence>
<reference evidence="17 18" key="1">
    <citation type="journal article" date="2016" name="Sci. Rep.">
        <title>Metabolic traits of an uncultured archaeal lineage -MSBL1- from brine pools of the Red Sea.</title>
        <authorList>
            <person name="Mwirichia R."/>
            <person name="Alam I."/>
            <person name="Rashid M."/>
            <person name="Vinu M."/>
            <person name="Ba-Alawi W."/>
            <person name="Anthony Kamau A."/>
            <person name="Kamanda Ngugi D."/>
            <person name="Goker M."/>
            <person name="Klenk H.P."/>
            <person name="Bajic V."/>
            <person name="Stingl U."/>
        </authorList>
    </citation>
    <scope>NUCLEOTIDE SEQUENCE [LARGE SCALE GENOMIC DNA]</scope>
    <source>
        <strain evidence="17">SCGC-AAA259I07</strain>
    </source>
</reference>
<dbReference type="InterPro" id="IPR004495">
    <property type="entry name" value="Met-tRNA-synth_bsu_C"/>
</dbReference>
<dbReference type="NCBIfam" id="NF008900">
    <property type="entry name" value="PRK12267.1"/>
    <property type="match status" value="1"/>
</dbReference>
<dbReference type="PATRIC" id="fig|1698266.3.peg.508"/>
<evidence type="ECO:0000256" key="1">
    <source>
        <dbReference type="ARBA" id="ARBA00004496"/>
    </source>
</evidence>
<dbReference type="Pfam" id="PF19303">
    <property type="entry name" value="Anticodon_3"/>
    <property type="match status" value="1"/>
</dbReference>
<evidence type="ECO:0000256" key="13">
    <source>
        <dbReference type="ARBA" id="ARBA00047364"/>
    </source>
</evidence>
<dbReference type="PROSITE" id="PS50886">
    <property type="entry name" value="TRBD"/>
    <property type="match status" value="1"/>
</dbReference>
<dbReference type="GO" id="GO:0005524">
    <property type="term" value="F:ATP binding"/>
    <property type="evidence" value="ECO:0007669"/>
    <property type="project" value="UniProtKB-KW"/>
</dbReference>
<dbReference type="AlphaFoldDB" id="A0A133UK59"/>
<dbReference type="HAMAP" id="MF_01228">
    <property type="entry name" value="Met_tRNA_synth_type2"/>
    <property type="match status" value="1"/>
</dbReference>
<evidence type="ECO:0000256" key="4">
    <source>
        <dbReference type="ARBA" id="ARBA00022490"/>
    </source>
</evidence>
<dbReference type="InterPro" id="IPR015413">
    <property type="entry name" value="Methionyl/Leucyl_tRNA_Synth"/>
</dbReference>
<keyword evidence="8 15" id="KW-0067">ATP-binding</keyword>
<dbReference type="Pfam" id="PF01588">
    <property type="entry name" value="tRNA_bind"/>
    <property type="match status" value="1"/>
</dbReference>
<keyword evidence="5 14" id="KW-0820">tRNA-binding</keyword>
<dbReference type="GO" id="GO:0000049">
    <property type="term" value="F:tRNA binding"/>
    <property type="evidence" value="ECO:0007669"/>
    <property type="project" value="UniProtKB-UniRule"/>
</dbReference>
<dbReference type="InterPro" id="IPR041872">
    <property type="entry name" value="Anticodon_Met"/>
</dbReference>
<dbReference type="InterPro" id="IPR014729">
    <property type="entry name" value="Rossmann-like_a/b/a_fold"/>
</dbReference>
<dbReference type="CDD" id="cd07957">
    <property type="entry name" value="Anticodon_Ia_Met"/>
    <property type="match status" value="1"/>
</dbReference>
<dbReference type="Gene3D" id="2.170.220.10">
    <property type="match status" value="1"/>
</dbReference>
<name>A0A133UK59_9EURY</name>
<evidence type="ECO:0000256" key="7">
    <source>
        <dbReference type="ARBA" id="ARBA00022741"/>
    </source>
</evidence>
<keyword evidence="4" id="KW-0963">Cytoplasm</keyword>
<dbReference type="InterPro" id="IPR033911">
    <property type="entry name" value="MetRS_core"/>
</dbReference>
<evidence type="ECO:0000256" key="9">
    <source>
        <dbReference type="ARBA" id="ARBA00022884"/>
    </source>
</evidence>
<comment type="subcellular location">
    <subcellularLocation>
        <location evidence="1">Cytoplasm</location>
    </subcellularLocation>
</comment>
<dbReference type="Gene3D" id="1.10.730.10">
    <property type="entry name" value="Isoleucyl-tRNA Synthetase, Domain 1"/>
    <property type="match status" value="1"/>
</dbReference>
<dbReference type="Gene3D" id="3.40.50.620">
    <property type="entry name" value="HUPs"/>
    <property type="match status" value="1"/>
</dbReference>
<evidence type="ECO:0000256" key="5">
    <source>
        <dbReference type="ARBA" id="ARBA00022555"/>
    </source>
</evidence>
<accession>A0A133UK59</accession>
<keyword evidence="6 15" id="KW-0436">Ligase</keyword>
<dbReference type="Proteomes" id="UP000070155">
    <property type="component" value="Unassembled WGS sequence"/>
</dbReference>
<evidence type="ECO:0000256" key="12">
    <source>
        <dbReference type="ARBA" id="ARBA00030904"/>
    </source>
</evidence>
<dbReference type="CDD" id="cd00814">
    <property type="entry name" value="MetRS_core"/>
    <property type="match status" value="1"/>
</dbReference>
<keyword evidence="10 15" id="KW-0648">Protein biosynthesis</keyword>
<dbReference type="InterPro" id="IPR023457">
    <property type="entry name" value="Met-tRNA_synth_2"/>
</dbReference>
<evidence type="ECO:0000256" key="6">
    <source>
        <dbReference type="ARBA" id="ARBA00022598"/>
    </source>
</evidence>
<keyword evidence="7 15" id="KW-0547">Nucleotide-binding</keyword>
<dbReference type="PANTHER" id="PTHR43326">
    <property type="entry name" value="METHIONYL-TRNA SYNTHETASE"/>
    <property type="match status" value="1"/>
</dbReference>
<proteinExistence type="inferred from homology"/>
<evidence type="ECO:0000256" key="11">
    <source>
        <dbReference type="ARBA" id="ARBA00023146"/>
    </source>
</evidence>
<dbReference type="InterPro" id="IPR002547">
    <property type="entry name" value="tRNA-bd_dom"/>
</dbReference>
<comment type="similarity">
    <text evidence="15">Belongs to the class-I aminoacyl-tRNA synthetase family.</text>
</comment>
<comment type="catalytic activity">
    <reaction evidence="13">
        <text>tRNA(Met) + L-methionine + ATP = L-methionyl-tRNA(Met) + AMP + diphosphate</text>
        <dbReference type="Rhea" id="RHEA:13481"/>
        <dbReference type="Rhea" id="RHEA-COMP:9667"/>
        <dbReference type="Rhea" id="RHEA-COMP:9698"/>
        <dbReference type="ChEBI" id="CHEBI:30616"/>
        <dbReference type="ChEBI" id="CHEBI:33019"/>
        <dbReference type="ChEBI" id="CHEBI:57844"/>
        <dbReference type="ChEBI" id="CHEBI:78442"/>
        <dbReference type="ChEBI" id="CHEBI:78530"/>
        <dbReference type="ChEBI" id="CHEBI:456215"/>
        <dbReference type="EC" id="6.1.1.10"/>
    </reaction>
</comment>
<dbReference type="SUPFAM" id="SSF52374">
    <property type="entry name" value="Nucleotidylyl transferase"/>
    <property type="match status" value="1"/>
</dbReference>
<dbReference type="NCBIfam" id="TIGR00399">
    <property type="entry name" value="metG_C_term"/>
    <property type="match status" value="1"/>
</dbReference>
<dbReference type="FunFam" id="2.170.220.10:FF:000002">
    <property type="entry name" value="Methionine--tRNA ligase"/>
    <property type="match status" value="1"/>
</dbReference>
<evidence type="ECO:0000256" key="10">
    <source>
        <dbReference type="ARBA" id="ARBA00022917"/>
    </source>
</evidence>
<keyword evidence="11 15" id="KW-0030">Aminoacyl-tRNA synthetase</keyword>
<dbReference type="EMBL" id="LHXQ01000038">
    <property type="protein sequence ID" value="KXA94602.1"/>
    <property type="molecule type" value="Genomic_DNA"/>
</dbReference>
<protein>
    <recommendedName>
        <fullName evidence="3">methionine--tRNA ligase</fullName>
        <ecNumber evidence="3">6.1.1.10</ecNumber>
    </recommendedName>
    <alternativeName>
        <fullName evidence="12">Methionyl-tRNA synthetase</fullName>
    </alternativeName>
</protein>
<dbReference type="NCBIfam" id="TIGR00398">
    <property type="entry name" value="metG"/>
    <property type="match status" value="1"/>
</dbReference>
<evidence type="ECO:0000313" key="17">
    <source>
        <dbReference type="EMBL" id="KXA94602.1"/>
    </source>
</evidence>